<dbReference type="GO" id="GO:0022625">
    <property type="term" value="C:cytosolic large ribosomal subunit"/>
    <property type="evidence" value="ECO:0007669"/>
    <property type="project" value="TreeGrafter"/>
</dbReference>
<protein>
    <recommendedName>
        <fullName evidence="7">50S ribosomal protein L22</fullName>
    </recommendedName>
</protein>
<keyword evidence="5" id="KW-0687">Ribonucleoprotein</keyword>
<dbReference type="AlphaFoldDB" id="A0A0F9ENC0"/>
<name>A0A0F9ENC0_9ZZZZ</name>
<dbReference type="GO" id="GO:0003735">
    <property type="term" value="F:structural constituent of ribosome"/>
    <property type="evidence" value="ECO:0007669"/>
    <property type="project" value="InterPro"/>
</dbReference>
<reference evidence="6" key="1">
    <citation type="journal article" date="2015" name="Nature">
        <title>Complex archaea that bridge the gap between prokaryotes and eukaryotes.</title>
        <authorList>
            <person name="Spang A."/>
            <person name="Saw J.H."/>
            <person name="Jorgensen S.L."/>
            <person name="Zaremba-Niedzwiedzka K."/>
            <person name="Martijn J."/>
            <person name="Lind A.E."/>
            <person name="van Eijk R."/>
            <person name="Schleper C."/>
            <person name="Guy L."/>
            <person name="Ettema T.J."/>
        </authorList>
    </citation>
    <scope>NUCLEOTIDE SEQUENCE</scope>
</reference>
<dbReference type="GO" id="GO:0019843">
    <property type="term" value="F:rRNA binding"/>
    <property type="evidence" value="ECO:0007669"/>
    <property type="project" value="UniProtKB-KW"/>
</dbReference>
<dbReference type="InterPro" id="IPR005727">
    <property type="entry name" value="Ribosomal_uL22_bac/chlpt-type"/>
</dbReference>
<evidence type="ECO:0000256" key="4">
    <source>
        <dbReference type="ARBA" id="ARBA00022980"/>
    </source>
</evidence>
<evidence type="ECO:0008006" key="7">
    <source>
        <dbReference type="Google" id="ProtNLM"/>
    </source>
</evidence>
<organism evidence="6">
    <name type="scientific">marine sediment metagenome</name>
    <dbReference type="NCBI Taxonomy" id="412755"/>
    <lineage>
        <taxon>unclassified sequences</taxon>
        <taxon>metagenomes</taxon>
        <taxon>ecological metagenomes</taxon>
    </lineage>
</organism>
<evidence type="ECO:0000313" key="6">
    <source>
        <dbReference type="EMBL" id="KKL25368.1"/>
    </source>
</evidence>
<evidence type="ECO:0000256" key="2">
    <source>
        <dbReference type="ARBA" id="ARBA00022730"/>
    </source>
</evidence>
<comment type="caution">
    <text evidence="6">The sequence shown here is derived from an EMBL/GenBank/DDBJ whole genome shotgun (WGS) entry which is preliminary data.</text>
</comment>
<evidence type="ECO:0000256" key="1">
    <source>
        <dbReference type="ARBA" id="ARBA00009451"/>
    </source>
</evidence>
<comment type="similarity">
    <text evidence="1">Belongs to the universal ribosomal protein uL22 family.</text>
</comment>
<dbReference type="NCBIfam" id="TIGR01044">
    <property type="entry name" value="rplV_bact"/>
    <property type="match status" value="1"/>
</dbReference>
<dbReference type="Pfam" id="PF00237">
    <property type="entry name" value="Ribosomal_L22"/>
    <property type="match status" value="1"/>
</dbReference>
<proteinExistence type="inferred from homology"/>
<dbReference type="InterPro" id="IPR047867">
    <property type="entry name" value="Ribosomal_uL22_bac/org-type"/>
</dbReference>
<evidence type="ECO:0000256" key="3">
    <source>
        <dbReference type="ARBA" id="ARBA00022884"/>
    </source>
</evidence>
<dbReference type="InterPro" id="IPR036394">
    <property type="entry name" value="Ribosomal_uL22_sf"/>
</dbReference>
<gene>
    <name evidence="6" type="ORF">LCGC14_2406050</name>
</gene>
<accession>A0A0F9ENC0</accession>
<dbReference type="CDD" id="cd00336">
    <property type="entry name" value="Ribosomal_L22"/>
    <property type="match status" value="1"/>
</dbReference>
<dbReference type="GO" id="GO:0006412">
    <property type="term" value="P:translation"/>
    <property type="evidence" value="ECO:0007669"/>
    <property type="project" value="InterPro"/>
</dbReference>
<dbReference type="PANTHER" id="PTHR13501:SF8">
    <property type="entry name" value="LARGE RIBOSOMAL SUBUNIT PROTEIN UL22M"/>
    <property type="match status" value="1"/>
</dbReference>
<dbReference type="PANTHER" id="PTHR13501">
    <property type="entry name" value="CHLOROPLAST 50S RIBOSOMAL PROTEIN L22-RELATED"/>
    <property type="match status" value="1"/>
</dbReference>
<keyword evidence="2" id="KW-0699">rRNA-binding</keyword>
<dbReference type="SUPFAM" id="SSF54843">
    <property type="entry name" value="Ribosomal protein L22"/>
    <property type="match status" value="1"/>
</dbReference>
<evidence type="ECO:0000256" key="5">
    <source>
        <dbReference type="ARBA" id="ARBA00023274"/>
    </source>
</evidence>
<dbReference type="InterPro" id="IPR001063">
    <property type="entry name" value="Ribosomal_uL22"/>
</dbReference>
<dbReference type="EMBL" id="LAZR01036242">
    <property type="protein sequence ID" value="KKL25368.1"/>
    <property type="molecule type" value="Genomic_DNA"/>
</dbReference>
<dbReference type="HAMAP" id="MF_01331_B">
    <property type="entry name" value="Ribosomal_uL22_B"/>
    <property type="match status" value="1"/>
</dbReference>
<sequence>FKMDFKASCKYVRISPRKARYVVDLIRGKSVNNALEVLRFTNKRASHIIDKTLRAAIAGASENLDADIDSLCIKEIRVDGGPVRKWHRPRARGVSTIILRRTSHITLVLSDGKE</sequence>
<keyword evidence="3" id="KW-0694">RNA-binding</keyword>
<keyword evidence="4" id="KW-0689">Ribosomal protein</keyword>
<dbReference type="Gene3D" id="3.90.470.10">
    <property type="entry name" value="Ribosomal protein L22/L17"/>
    <property type="match status" value="1"/>
</dbReference>
<feature type="non-terminal residue" evidence="6">
    <location>
        <position position="1"/>
    </location>
</feature>